<keyword evidence="1" id="KW-0472">Membrane</keyword>
<evidence type="ECO:0000256" key="1">
    <source>
        <dbReference type="SAM" id="Phobius"/>
    </source>
</evidence>
<feature type="transmembrane region" description="Helical" evidence="1">
    <location>
        <begin position="110"/>
        <end position="129"/>
    </location>
</feature>
<sequence>MIIIKEQLSWLIILAGIIYSLYLFSQVAYGAFFNGDSGLKALLAKQLSSGKLRFDLIPSEEKWVKELWNQGLYPYEKPFVFCLNNRYYISFPFTFSLITAPFYKLFGYRGLYLIPVVSTWVVWITFNLICQSLNFNVINTNLGLIALIFASNLTLYSAMYWEHTLAIALCFAGMSFFFIPQMSIFNVIITGCLVGLSVWVRSEFFAMVGALTIVVILQAFSQNNLLAALTNSNNFNWQDLYLNLQVPVFYLISMFLVVGAFLVTNKIIYGYFLGLHSLLVLEEFSLSRRIEEFKIIIQFLTKSLIEYFPLTIFPIFYILLFGIENSPDLLNVNLMIAALVSIGIIITGFQFIKGGVRELKNQIKKWLIPLIATILWFYFMGQTSVEVNNQITIIYLICLFFVVGVSLLVDIAPDEFTVGGKQWGPRYLLILLPLISLMVIEQLQYFQNLSSTIFYYVALFTVLTFVALGIYKNLYLGTIYINKNSKDIEPTIQFLAKNTDPVVAVSHQHAAQALEFSLPSKTLLFRAEESKDLLNLAQALLQKSLDKFTYICYPHRVCRPLTEATEKLQFSQNNQLFQVKLNNLGTHGKYPIYQGEIVEIS</sequence>
<keyword evidence="1" id="KW-0812">Transmembrane</keyword>
<dbReference type="AlphaFoldDB" id="A0A3N6RJE9"/>
<evidence type="ECO:0000313" key="3">
    <source>
        <dbReference type="Proteomes" id="UP000269154"/>
    </source>
</evidence>
<feature type="transmembrane region" description="Helical" evidence="1">
    <location>
        <begin position="453"/>
        <end position="471"/>
    </location>
</feature>
<keyword evidence="1" id="KW-1133">Transmembrane helix</keyword>
<keyword evidence="3" id="KW-1185">Reference proteome</keyword>
<comment type="caution">
    <text evidence="2">The sequence shown here is derived from an EMBL/GenBank/DDBJ whole genome shotgun (WGS) entry which is preliminary data.</text>
</comment>
<feature type="transmembrane region" description="Helical" evidence="1">
    <location>
        <begin position="141"/>
        <end position="158"/>
    </location>
</feature>
<feature type="transmembrane region" description="Helical" evidence="1">
    <location>
        <begin position="329"/>
        <end position="351"/>
    </location>
</feature>
<keyword evidence="2" id="KW-0328">Glycosyltransferase</keyword>
<dbReference type="Proteomes" id="UP000269154">
    <property type="component" value="Unassembled WGS sequence"/>
</dbReference>
<dbReference type="InterPro" id="IPR059217">
    <property type="entry name" value="LA3751_2-like"/>
</dbReference>
<feature type="transmembrane region" description="Helical" evidence="1">
    <location>
        <begin position="363"/>
        <end position="381"/>
    </location>
</feature>
<proteinExistence type="predicted"/>
<protein>
    <submittedName>
        <fullName evidence="2">Dolichol-phosphate mannosyltransferase</fullName>
    </submittedName>
</protein>
<feature type="transmembrane region" description="Helical" evidence="1">
    <location>
        <begin position="393"/>
        <end position="412"/>
    </location>
</feature>
<evidence type="ECO:0000313" key="2">
    <source>
        <dbReference type="EMBL" id="RQH45411.1"/>
    </source>
</evidence>
<feature type="transmembrane region" description="Helical" evidence="1">
    <location>
        <begin position="424"/>
        <end position="447"/>
    </location>
</feature>
<dbReference type="RefSeq" id="WP_124154623.1">
    <property type="nucleotide sequence ID" value="NZ_CAWOLW010000412.1"/>
</dbReference>
<dbReference type="EMBL" id="RCBY01000047">
    <property type="protein sequence ID" value="RQH45411.1"/>
    <property type="molecule type" value="Genomic_DNA"/>
</dbReference>
<keyword evidence="2" id="KW-0808">Transferase</keyword>
<dbReference type="NCBIfam" id="NF047440">
    <property type="entry name" value="LA3751_2_3_fam"/>
    <property type="match status" value="1"/>
</dbReference>
<name>A0A3N6RJE9_9CYAN</name>
<feature type="transmembrane region" description="Helical" evidence="1">
    <location>
        <begin position="240"/>
        <end position="262"/>
    </location>
</feature>
<gene>
    <name evidence="2" type="ORF">D5R40_10760</name>
</gene>
<accession>A0A3N6RJE9</accession>
<feature type="transmembrane region" description="Helical" evidence="1">
    <location>
        <begin position="204"/>
        <end position="220"/>
    </location>
</feature>
<dbReference type="GO" id="GO:0016757">
    <property type="term" value="F:glycosyltransferase activity"/>
    <property type="evidence" value="ECO:0007669"/>
    <property type="project" value="UniProtKB-KW"/>
</dbReference>
<dbReference type="OrthoDB" id="524008at2"/>
<feature type="transmembrane region" description="Helical" evidence="1">
    <location>
        <begin position="307"/>
        <end position="323"/>
    </location>
</feature>
<reference evidence="2 3" key="1">
    <citation type="journal article" date="2018" name="ACS Chem. Biol.">
        <title>Ketoreductase domain dysfunction expands chemodiversity: malyngamide biosynthesis in the cyanobacterium Okeania hirsuta.</title>
        <authorList>
            <person name="Moss N.A."/>
            <person name="Leao T."/>
            <person name="Rankin M."/>
            <person name="McCullough T.M."/>
            <person name="Qu P."/>
            <person name="Korobeynikov A."/>
            <person name="Smith J.L."/>
            <person name="Gerwick L."/>
            <person name="Gerwick W.H."/>
        </authorList>
    </citation>
    <scope>NUCLEOTIDE SEQUENCE [LARGE SCALE GENOMIC DNA]</scope>
    <source>
        <strain evidence="2 3">PAB10Feb10-1</strain>
    </source>
</reference>
<feature type="transmembrane region" description="Helical" evidence="1">
    <location>
        <begin position="165"/>
        <end position="198"/>
    </location>
</feature>
<organism evidence="2 3">
    <name type="scientific">Okeania hirsuta</name>
    <dbReference type="NCBI Taxonomy" id="1458930"/>
    <lineage>
        <taxon>Bacteria</taxon>
        <taxon>Bacillati</taxon>
        <taxon>Cyanobacteriota</taxon>
        <taxon>Cyanophyceae</taxon>
        <taxon>Oscillatoriophycideae</taxon>
        <taxon>Oscillatoriales</taxon>
        <taxon>Microcoleaceae</taxon>
        <taxon>Okeania</taxon>
    </lineage>
</organism>
<feature type="transmembrane region" description="Helical" evidence="1">
    <location>
        <begin position="12"/>
        <end position="32"/>
    </location>
</feature>